<proteinExistence type="inferred from homology"/>
<gene>
    <name evidence="7" type="ORF">C7B45_02765</name>
</gene>
<dbReference type="InterPro" id="IPR033749">
    <property type="entry name" value="Polyprenyl_synt_CS"/>
</dbReference>
<keyword evidence="4" id="KW-0479">Metal-binding</keyword>
<protein>
    <submittedName>
        <fullName evidence="7">Polyprenyl synthetase family protein</fullName>
    </submittedName>
</protein>
<accession>A0A2T2WMV4</accession>
<dbReference type="PROSITE" id="PS00444">
    <property type="entry name" value="POLYPRENYL_SYNTHASE_2"/>
    <property type="match status" value="1"/>
</dbReference>
<dbReference type="SUPFAM" id="SSF48576">
    <property type="entry name" value="Terpenoid synthases"/>
    <property type="match status" value="1"/>
</dbReference>
<dbReference type="CDD" id="cd00685">
    <property type="entry name" value="Trans_IPPS_HT"/>
    <property type="match status" value="1"/>
</dbReference>
<evidence type="ECO:0000256" key="2">
    <source>
        <dbReference type="ARBA" id="ARBA00006706"/>
    </source>
</evidence>
<dbReference type="AlphaFoldDB" id="A0A2T2WMV4"/>
<dbReference type="GO" id="GO:0008299">
    <property type="term" value="P:isoprenoid biosynthetic process"/>
    <property type="evidence" value="ECO:0007669"/>
    <property type="project" value="InterPro"/>
</dbReference>
<dbReference type="SFLD" id="SFLDS00005">
    <property type="entry name" value="Isoprenoid_Synthase_Type_I"/>
    <property type="match status" value="1"/>
</dbReference>
<dbReference type="PROSITE" id="PS00723">
    <property type="entry name" value="POLYPRENYL_SYNTHASE_1"/>
    <property type="match status" value="1"/>
</dbReference>
<dbReference type="GO" id="GO:0004659">
    <property type="term" value="F:prenyltransferase activity"/>
    <property type="evidence" value="ECO:0007669"/>
    <property type="project" value="InterPro"/>
</dbReference>
<evidence type="ECO:0000313" key="8">
    <source>
        <dbReference type="Proteomes" id="UP000241848"/>
    </source>
</evidence>
<comment type="caution">
    <text evidence="7">The sequence shown here is derived from an EMBL/GenBank/DDBJ whole genome shotgun (WGS) entry which is preliminary data.</text>
</comment>
<organism evidence="7 8">
    <name type="scientific">Sulfobacillus acidophilus</name>
    <dbReference type="NCBI Taxonomy" id="53633"/>
    <lineage>
        <taxon>Bacteria</taxon>
        <taxon>Bacillati</taxon>
        <taxon>Bacillota</taxon>
        <taxon>Clostridia</taxon>
        <taxon>Eubacteriales</taxon>
        <taxon>Clostridiales Family XVII. Incertae Sedis</taxon>
        <taxon>Sulfobacillus</taxon>
    </lineage>
</organism>
<evidence type="ECO:0000256" key="4">
    <source>
        <dbReference type="ARBA" id="ARBA00022723"/>
    </source>
</evidence>
<sequence length="307" mass="34031">MAAVDQRLKEALEQHNPVVREVSDYLQQASGKRLRPALVLLAGRVGTERDLSFDLVDVAAAVEMIHMATLVHDDIIDKAEVRRGLPAVRARFSDPVAVLAGDFLFARAFQILASTRRPELVDLAAEVVYVMSTGEISQHLDQGRIASEEAYWRRIEAKTGFFLETCCRLGARASYASAKVQDALGRYGHHIGLAYQVIDDLLDWLADPAVLGKAVGEDLAAGVYTLPIIHSLEESENREELRQLLLQDTVAIDEVRRILVSSGATDYCQRRAHEHLEAARQALVDVPAGPERDELYEVADFIGVRDH</sequence>
<evidence type="ECO:0000256" key="3">
    <source>
        <dbReference type="ARBA" id="ARBA00022679"/>
    </source>
</evidence>
<dbReference type="InterPro" id="IPR000092">
    <property type="entry name" value="Polyprenyl_synt"/>
</dbReference>
<evidence type="ECO:0000313" key="7">
    <source>
        <dbReference type="EMBL" id="PSR23543.1"/>
    </source>
</evidence>
<comment type="cofactor">
    <cofactor evidence="1">
        <name>Mg(2+)</name>
        <dbReference type="ChEBI" id="CHEBI:18420"/>
    </cofactor>
</comment>
<dbReference type="GO" id="GO:0046872">
    <property type="term" value="F:metal ion binding"/>
    <property type="evidence" value="ECO:0007669"/>
    <property type="project" value="UniProtKB-KW"/>
</dbReference>
<evidence type="ECO:0000256" key="6">
    <source>
        <dbReference type="RuleBase" id="RU004466"/>
    </source>
</evidence>
<dbReference type="Gene3D" id="1.10.600.10">
    <property type="entry name" value="Farnesyl Diphosphate Synthase"/>
    <property type="match status" value="1"/>
</dbReference>
<name>A0A2T2WMV4_9FIRM</name>
<evidence type="ECO:0000256" key="1">
    <source>
        <dbReference type="ARBA" id="ARBA00001946"/>
    </source>
</evidence>
<keyword evidence="5" id="KW-0460">Magnesium</keyword>
<reference evidence="7 8" key="1">
    <citation type="journal article" date="2014" name="BMC Genomics">
        <title>Comparison of environmental and isolate Sulfobacillus genomes reveals diverse carbon, sulfur, nitrogen, and hydrogen metabolisms.</title>
        <authorList>
            <person name="Justice N.B."/>
            <person name="Norman A."/>
            <person name="Brown C.T."/>
            <person name="Singh A."/>
            <person name="Thomas B.C."/>
            <person name="Banfield J.F."/>
        </authorList>
    </citation>
    <scope>NUCLEOTIDE SEQUENCE [LARGE SCALE GENOMIC DNA]</scope>
    <source>
        <strain evidence="7">AMDSBA3</strain>
    </source>
</reference>
<dbReference type="PANTHER" id="PTHR12001:SF69">
    <property type="entry name" value="ALL TRANS-POLYPRENYL-DIPHOSPHATE SYNTHASE PDSS1"/>
    <property type="match status" value="1"/>
</dbReference>
<dbReference type="InterPro" id="IPR008949">
    <property type="entry name" value="Isoprenoid_synthase_dom_sf"/>
</dbReference>
<evidence type="ECO:0000256" key="5">
    <source>
        <dbReference type="ARBA" id="ARBA00022842"/>
    </source>
</evidence>
<dbReference type="EMBL" id="PXYV01000005">
    <property type="protein sequence ID" value="PSR23543.1"/>
    <property type="molecule type" value="Genomic_DNA"/>
</dbReference>
<keyword evidence="3 6" id="KW-0808">Transferase</keyword>
<dbReference type="PANTHER" id="PTHR12001">
    <property type="entry name" value="GERANYLGERANYL PYROPHOSPHATE SYNTHASE"/>
    <property type="match status" value="1"/>
</dbReference>
<dbReference type="Proteomes" id="UP000241848">
    <property type="component" value="Unassembled WGS sequence"/>
</dbReference>
<dbReference type="Pfam" id="PF00348">
    <property type="entry name" value="polyprenyl_synt"/>
    <property type="match status" value="1"/>
</dbReference>
<comment type="similarity">
    <text evidence="2 6">Belongs to the FPP/GGPP synthase family.</text>
</comment>